<accession>A0A6A7CCC8</accession>
<reference evidence="1" key="1">
    <citation type="journal article" date="2020" name="Stud. Mycol.">
        <title>101 Dothideomycetes genomes: a test case for predicting lifestyles and emergence of pathogens.</title>
        <authorList>
            <person name="Haridas S."/>
            <person name="Albert R."/>
            <person name="Binder M."/>
            <person name="Bloem J."/>
            <person name="Labutti K."/>
            <person name="Salamov A."/>
            <person name="Andreopoulos B."/>
            <person name="Baker S."/>
            <person name="Barry K."/>
            <person name="Bills G."/>
            <person name="Bluhm B."/>
            <person name="Cannon C."/>
            <person name="Castanera R."/>
            <person name="Culley D."/>
            <person name="Daum C."/>
            <person name="Ezra D."/>
            <person name="Gonzalez J."/>
            <person name="Henrissat B."/>
            <person name="Kuo A."/>
            <person name="Liang C."/>
            <person name="Lipzen A."/>
            <person name="Lutzoni F."/>
            <person name="Magnuson J."/>
            <person name="Mondo S."/>
            <person name="Nolan M."/>
            <person name="Ohm R."/>
            <person name="Pangilinan J."/>
            <person name="Park H.-J."/>
            <person name="Ramirez L."/>
            <person name="Alfaro M."/>
            <person name="Sun H."/>
            <person name="Tritt A."/>
            <person name="Yoshinaga Y."/>
            <person name="Zwiers L.-H."/>
            <person name="Turgeon B."/>
            <person name="Goodwin S."/>
            <person name="Spatafora J."/>
            <person name="Crous P."/>
            <person name="Grigoriev I."/>
        </authorList>
    </citation>
    <scope>NUCLEOTIDE SEQUENCE</scope>
    <source>
        <strain evidence="1">CBS 480.64</strain>
    </source>
</reference>
<keyword evidence="2" id="KW-1185">Reference proteome</keyword>
<dbReference type="Proteomes" id="UP000799421">
    <property type="component" value="Unassembled WGS sequence"/>
</dbReference>
<dbReference type="EMBL" id="MU005957">
    <property type="protein sequence ID" value="KAF2864525.1"/>
    <property type="molecule type" value="Genomic_DNA"/>
</dbReference>
<sequence length="184" mass="21111">MRPTKWDTFFCELDLGAVRKLARRASEDEPILQVLETAIPKLIKTAHETSRSDSVTFFRRYVSRSFLKQDRLIEPGMLKKLQVSGYIECKNFWTLMCNSFFSVSKMDGPRPRYRFTDEQVMKIIAVFETANQISAAAEGDEDVNEAKLEDALLDFFLKLLDQPLNDKVHRSSLLSFIACTTITG</sequence>
<proteinExistence type="predicted"/>
<organism evidence="1 2">
    <name type="scientific">Piedraia hortae CBS 480.64</name>
    <dbReference type="NCBI Taxonomy" id="1314780"/>
    <lineage>
        <taxon>Eukaryota</taxon>
        <taxon>Fungi</taxon>
        <taxon>Dikarya</taxon>
        <taxon>Ascomycota</taxon>
        <taxon>Pezizomycotina</taxon>
        <taxon>Dothideomycetes</taxon>
        <taxon>Dothideomycetidae</taxon>
        <taxon>Capnodiales</taxon>
        <taxon>Piedraiaceae</taxon>
        <taxon>Piedraia</taxon>
    </lineage>
</organism>
<evidence type="ECO:0000313" key="2">
    <source>
        <dbReference type="Proteomes" id="UP000799421"/>
    </source>
</evidence>
<gene>
    <name evidence="1" type="ORF">K470DRAFT_267362</name>
</gene>
<name>A0A6A7CCC8_9PEZI</name>
<protein>
    <submittedName>
        <fullName evidence="1">Uncharacterized protein</fullName>
    </submittedName>
</protein>
<dbReference type="AlphaFoldDB" id="A0A6A7CCC8"/>
<evidence type="ECO:0000313" key="1">
    <source>
        <dbReference type="EMBL" id="KAF2864525.1"/>
    </source>
</evidence>